<name>A0A167HN22_CALVF</name>
<evidence type="ECO:0000313" key="11">
    <source>
        <dbReference type="Proteomes" id="UP000076738"/>
    </source>
</evidence>
<sequence>MDGRPPFSLPSALASSEGEERTSMHMHRPTSDRELRPRPPNRYSTLPKKRKMAAINSKPPSKRIKEAQEAKRSKRDVNKANTVGRNGKRVSSEEPHNRWMWKHRTRFAALLPPRSVFQENLWHTISETHSEEALMERDIAEQPRLVRAGKMRDYQLTGLSFLVTMYQNRVNAILGDEMGMGKTLQTLSLFAYIKEEDTVRDPHLVICPRSDIISWISEAARWVPSLRVHRFHGTPPECGDPKELIARGHQFGLLITTYNEYKAAHKWFWSRRWNCCVLDEGHIPMSAESGLADGLQQLGAAFRLILTGKPVHKDLIELWALLHWLYPNIFTQASESVFRGAFDRRLGRYGDRHLKDAQKLLDIIMIRRTKDVVGLSIPPTEELIVFVPFTEVQRDWTWELLTRMSTDELRSVFSASFQDDIEVNAGHVTTAQYQSLMKLLIQLRQCCDHPYLIPGAQPDPYDLGEHVVTASSKLIVIDKLLKDLISKGERVLIFTEWASMLDLLEDLMVLRKYRYAKLEGVILQPRRALDVRLFQQETSPYDVFLATTRAGGLGINLTKATHVVMVDCDSNPQTDAQAIARSHRLGQMKTVKVYRLICRGSVEDQMLDRICRKLWLSLRIMNNPGCSSEDDAASMKLDELLSILRNGSSILGAKNSAMDFDNFVSAPIDEILRWSRRKQDLREAQIREDIDDEAMAAMFKADAKKEKERLLSGVANVESRLVEGRPPMPKTIEPLSEQGPSGDKRKMRSRLAKVNGSLPLVGRQSRPQFASKKVKQDPKFQHEDWCLFCQDGGHLFMCQWCPRVFHSPCYGMSDSEAEQTLMIQCPQHKCMVCERKTPQAGCTLFRCATCANTFCEDCLPEGELDAIGGSIPQFTALGYGYTPLAYYIRCDECQTSPVIKYDEYENKYWEDDVVKIEDRDDDDDDDDDDASEVDAPPMKRAKIEPNTVKVEATEISYFMEDEPKYVAKDQLDDTASSFSLYSKSESPQFESLGEGPSEPGLVPQASSSYSMDRRTTRLEYEVHKGQKKDGVIPWLTGKLSPTHLPLNRGSTR</sequence>
<protein>
    <recommendedName>
        <fullName evidence="12">P-loop containing nucleoside triphosphate hydrolase protein</fullName>
    </recommendedName>
</protein>
<dbReference type="AlphaFoldDB" id="A0A167HN22"/>
<keyword evidence="5" id="KW-0862">Zinc</keyword>
<organism evidence="10 11">
    <name type="scientific">Calocera viscosa (strain TUFC12733)</name>
    <dbReference type="NCBI Taxonomy" id="1330018"/>
    <lineage>
        <taxon>Eukaryota</taxon>
        <taxon>Fungi</taxon>
        <taxon>Dikarya</taxon>
        <taxon>Basidiomycota</taxon>
        <taxon>Agaricomycotina</taxon>
        <taxon>Dacrymycetes</taxon>
        <taxon>Dacrymycetales</taxon>
        <taxon>Dacrymycetaceae</taxon>
        <taxon>Calocera</taxon>
    </lineage>
</organism>
<keyword evidence="6" id="KW-0067">ATP-binding</keyword>
<evidence type="ECO:0000259" key="8">
    <source>
        <dbReference type="PROSITE" id="PS51192"/>
    </source>
</evidence>
<keyword evidence="4" id="KW-0378">Hydrolase</keyword>
<dbReference type="PANTHER" id="PTHR10799">
    <property type="entry name" value="SNF2/RAD54 HELICASE FAMILY"/>
    <property type="match status" value="1"/>
</dbReference>
<dbReference type="EMBL" id="KV417318">
    <property type="protein sequence ID" value="KZO91804.1"/>
    <property type="molecule type" value="Genomic_DNA"/>
</dbReference>
<dbReference type="GO" id="GO:0008270">
    <property type="term" value="F:zinc ion binding"/>
    <property type="evidence" value="ECO:0007669"/>
    <property type="project" value="UniProtKB-KW"/>
</dbReference>
<dbReference type="InterPro" id="IPR013083">
    <property type="entry name" value="Znf_RING/FYVE/PHD"/>
</dbReference>
<evidence type="ECO:0008006" key="12">
    <source>
        <dbReference type="Google" id="ProtNLM"/>
    </source>
</evidence>
<dbReference type="InterPro" id="IPR001650">
    <property type="entry name" value="Helicase_C-like"/>
</dbReference>
<dbReference type="InterPro" id="IPR001965">
    <property type="entry name" value="Znf_PHD"/>
</dbReference>
<dbReference type="Pfam" id="PF00176">
    <property type="entry name" value="SNF2-rel_dom"/>
    <property type="match status" value="1"/>
</dbReference>
<feature type="region of interest" description="Disordered" evidence="7">
    <location>
        <begin position="1032"/>
        <end position="1052"/>
    </location>
</feature>
<dbReference type="SMART" id="SM00487">
    <property type="entry name" value="DEXDc"/>
    <property type="match status" value="1"/>
</dbReference>
<evidence type="ECO:0000256" key="3">
    <source>
        <dbReference type="ARBA" id="ARBA00022771"/>
    </source>
</evidence>
<keyword evidence="2" id="KW-0547">Nucleotide-binding</keyword>
<dbReference type="SUPFAM" id="SSF52540">
    <property type="entry name" value="P-loop containing nucleoside triphosphate hydrolases"/>
    <property type="match status" value="2"/>
</dbReference>
<feature type="compositionally biased region" description="Basic and acidic residues" evidence="7">
    <location>
        <begin position="63"/>
        <end position="78"/>
    </location>
</feature>
<dbReference type="SMART" id="SM00249">
    <property type="entry name" value="PHD"/>
    <property type="match status" value="1"/>
</dbReference>
<dbReference type="InterPro" id="IPR000330">
    <property type="entry name" value="SNF2_N"/>
</dbReference>
<dbReference type="STRING" id="1330018.A0A167HN22"/>
<evidence type="ECO:0000259" key="9">
    <source>
        <dbReference type="PROSITE" id="PS51194"/>
    </source>
</evidence>
<dbReference type="InterPro" id="IPR027417">
    <property type="entry name" value="P-loop_NTPase"/>
</dbReference>
<keyword evidence="1" id="KW-0479">Metal-binding</keyword>
<dbReference type="SUPFAM" id="SSF57903">
    <property type="entry name" value="FYVE/PHD zinc finger"/>
    <property type="match status" value="1"/>
</dbReference>
<evidence type="ECO:0000313" key="10">
    <source>
        <dbReference type="EMBL" id="KZO91804.1"/>
    </source>
</evidence>
<dbReference type="Gene3D" id="3.30.40.10">
    <property type="entry name" value="Zinc/RING finger domain, C3HC4 (zinc finger)"/>
    <property type="match status" value="1"/>
</dbReference>
<keyword evidence="11" id="KW-1185">Reference proteome</keyword>
<feature type="region of interest" description="Disordered" evidence="7">
    <location>
        <begin position="982"/>
        <end position="1013"/>
    </location>
</feature>
<evidence type="ECO:0000256" key="7">
    <source>
        <dbReference type="SAM" id="MobiDB-lite"/>
    </source>
</evidence>
<accession>A0A167HN22</accession>
<dbReference type="SMART" id="SM00490">
    <property type="entry name" value="HELICc"/>
    <property type="match status" value="1"/>
</dbReference>
<dbReference type="Proteomes" id="UP000076738">
    <property type="component" value="Unassembled WGS sequence"/>
</dbReference>
<feature type="region of interest" description="Disordered" evidence="7">
    <location>
        <begin position="724"/>
        <end position="746"/>
    </location>
</feature>
<evidence type="ECO:0000256" key="2">
    <source>
        <dbReference type="ARBA" id="ARBA00022741"/>
    </source>
</evidence>
<evidence type="ECO:0000256" key="5">
    <source>
        <dbReference type="ARBA" id="ARBA00022833"/>
    </source>
</evidence>
<keyword evidence="3" id="KW-0863">Zinc-finger</keyword>
<feature type="compositionally biased region" description="Acidic residues" evidence="7">
    <location>
        <begin position="919"/>
        <end position="932"/>
    </location>
</feature>
<feature type="domain" description="Helicase C-terminal" evidence="9">
    <location>
        <begin position="476"/>
        <end position="641"/>
    </location>
</feature>
<dbReference type="OrthoDB" id="448448at2759"/>
<dbReference type="CDD" id="cd18793">
    <property type="entry name" value="SF2_C_SNF"/>
    <property type="match status" value="1"/>
</dbReference>
<dbReference type="CDD" id="cd17919">
    <property type="entry name" value="DEXHc_Snf"/>
    <property type="match status" value="1"/>
</dbReference>
<feature type="compositionally biased region" description="Basic and acidic residues" evidence="7">
    <location>
        <begin position="18"/>
        <end position="37"/>
    </location>
</feature>
<dbReference type="Gene3D" id="3.40.50.10810">
    <property type="entry name" value="Tandem AAA-ATPase domain"/>
    <property type="match status" value="1"/>
</dbReference>
<dbReference type="InterPro" id="IPR049730">
    <property type="entry name" value="SNF2/RAD54-like_C"/>
</dbReference>
<dbReference type="PROSITE" id="PS51192">
    <property type="entry name" value="HELICASE_ATP_BIND_1"/>
    <property type="match status" value="1"/>
</dbReference>
<evidence type="ECO:0000256" key="1">
    <source>
        <dbReference type="ARBA" id="ARBA00022723"/>
    </source>
</evidence>
<gene>
    <name evidence="10" type="ORF">CALVIDRAFT_335743</name>
</gene>
<feature type="region of interest" description="Disordered" evidence="7">
    <location>
        <begin position="1"/>
        <end position="91"/>
    </location>
</feature>
<feature type="domain" description="Helicase ATP-binding" evidence="8">
    <location>
        <begin position="163"/>
        <end position="328"/>
    </location>
</feature>
<evidence type="ECO:0000256" key="6">
    <source>
        <dbReference type="ARBA" id="ARBA00022840"/>
    </source>
</evidence>
<reference evidence="10 11" key="1">
    <citation type="journal article" date="2016" name="Mol. Biol. Evol.">
        <title>Comparative Genomics of Early-Diverging Mushroom-Forming Fungi Provides Insights into the Origins of Lignocellulose Decay Capabilities.</title>
        <authorList>
            <person name="Nagy L.G."/>
            <person name="Riley R."/>
            <person name="Tritt A."/>
            <person name="Adam C."/>
            <person name="Daum C."/>
            <person name="Floudas D."/>
            <person name="Sun H."/>
            <person name="Yadav J.S."/>
            <person name="Pangilinan J."/>
            <person name="Larsson K.H."/>
            <person name="Matsuura K."/>
            <person name="Barry K."/>
            <person name="Labutti K."/>
            <person name="Kuo R."/>
            <person name="Ohm R.A."/>
            <person name="Bhattacharya S.S."/>
            <person name="Shirouzu T."/>
            <person name="Yoshinaga Y."/>
            <person name="Martin F.M."/>
            <person name="Grigoriev I.V."/>
            <person name="Hibbett D.S."/>
        </authorList>
    </citation>
    <scope>NUCLEOTIDE SEQUENCE [LARGE SCALE GENOMIC DNA]</scope>
    <source>
        <strain evidence="10 11">TUFC12733</strain>
    </source>
</reference>
<proteinExistence type="predicted"/>
<dbReference type="Pfam" id="PF00271">
    <property type="entry name" value="Helicase_C"/>
    <property type="match status" value="1"/>
</dbReference>
<feature type="compositionally biased region" description="Low complexity" evidence="7">
    <location>
        <begin position="1"/>
        <end position="16"/>
    </location>
</feature>
<dbReference type="GO" id="GO:0005524">
    <property type="term" value="F:ATP binding"/>
    <property type="evidence" value="ECO:0007669"/>
    <property type="project" value="InterPro"/>
</dbReference>
<dbReference type="PROSITE" id="PS51194">
    <property type="entry name" value="HELICASE_CTER"/>
    <property type="match status" value="1"/>
</dbReference>
<feature type="region of interest" description="Disordered" evidence="7">
    <location>
        <begin position="912"/>
        <end position="944"/>
    </location>
</feature>
<dbReference type="InterPro" id="IPR011011">
    <property type="entry name" value="Znf_FYVE_PHD"/>
</dbReference>
<dbReference type="Gene3D" id="3.40.50.300">
    <property type="entry name" value="P-loop containing nucleotide triphosphate hydrolases"/>
    <property type="match status" value="1"/>
</dbReference>
<dbReference type="InterPro" id="IPR038718">
    <property type="entry name" value="SNF2-like_sf"/>
</dbReference>
<dbReference type="GO" id="GO:0016787">
    <property type="term" value="F:hydrolase activity"/>
    <property type="evidence" value="ECO:0007669"/>
    <property type="project" value="UniProtKB-KW"/>
</dbReference>
<evidence type="ECO:0000256" key="4">
    <source>
        <dbReference type="ARBA" id="ARBA00022801"/>
    </source>
</evidence>
<dbReference type="InterPro" id="IPR014001">
    <property type="entry name" value="Helicase_ATP-bd"/>
</dbReference>